<dbReference type="Gene3D" id="3.30.1060.10">
    <property type="entry name" value="Peptide methionine sulphoxide reductase MsrA"/>
    <property type="match status" value="1"/>
</dbReference>
<protein>
    <recommendedName>
        <fullName evidence="4">Peptide methionine sulfoxide reductase MsrA</fullName>
        <shortName evidence="4">Protein-methionine-S-oxide reductase</shortName>
        <ecNumber evidence="4">1.8.4.11</ecNumber>
    </recommendedName>
    <alternativeName>
        <fullName evidence="4">Peptide-methionine (S)-S-oxide reductase</fullName>
        <shortName evidence="4">Peptide Met(O) reductase</shortName>
    </alternativeName>
</protein>
<evidence type="ECO:0000313" key="6">
    <source>
        <dbReference type="EMBL" id="SLM18930.1"/>
    </source>
</evidence>
<accession>A0A3P3XRR0</accession>
<dbReference type="InterPro" id="IPR036509">
    <property type="entry name" value="Met_Sox_Rdtase_MsrA_sf"/>
</dbReference>
<name>A0A3P3XRR0_9SPIR</name>
<dbReference type="NCBIfam" id="TIGR00401">
    <property type="entry name" value="msrA"/>
    <property type="match status" value="1"/>
</dbReference>
<dbReference type="PANTHER" id="PTHR43774:SF1">
    <property type="entry name" value="PEPTIDE METHIONINE SULFOXIDE REDUCTASE MSRA 2"/>
    <property type="match status" value="1"/>
</dbReference>
<dbReference type="SUPFAM" id="SSF55068">
    <property type="entry name" value="Peptide methionine sulfoxide reductase"/>
    <property type="match status" value="1"/>
</dbReference>
<dbReference type="AlphaFoldDB" id="A0A3P3XRR0"/>
<comment type="similarity">
    <text evidence="4">Belongs to the MsrA Met sulfoxide reductase family.</text>
</comment>
<gene>
    <name evidence="4 6" type="primary">msrA</name>
    <name evidence="6" type="ORF">SPIRO4BDMA_50445</name>
</gene>
<keyword evidence="1 4" id="KW-0560">Oxidoreductase</keyword>
<comment type="function">
    <text evidence="4">Has an important function as a repair enzyme for proteins that have been inactivated by oxidation. Catalyzes the reversible oxidation-reduction of methionine sulfoxide in proteins to methionine.</text>
</comment>
<dbReference type="HAMAP" id="MF_01401">
    <property type="entry name" value="MsrA"/>
    <property type="match status" value="1"/>
</dbReference>
<dbReference type="EMBL" id="FWDO01000005">
    <property type="protein sequence ID" value="SLM18930.1"/>
    <property type="molecule type" value="Genomic_DNA"/>
</dbReference>
<dbReference type="InterPro" id="IPR002569">
    <property type="entry name" value="Met_Sox_Rdtase_MsrA_dom"/>
</dbReference>
<evidence type="ECO:0000259" key="5">
    <source>
        <dbReference type="Pfam" id="PF01625"/>
    </source>
</evidence>
<organism evidence="6">
    <name type="scientific">uncultured spirochete</name>
    <dbReference type="NCBI Taxonomy" id="156406"/>
    <lineage>
        <taxon>Bacteria</taxon>
        <taxon>Pseudomonadati</taxon>
        <taxon>Spirochaetota</taxon>
        <taxon>Spirochaetia</taxon>
        <taxon>Spirochaetales</taxon>
        <taxon>environmental samples</taxon>
    </lineage>
</organism>
<feature type="active site" evidence="4">
    <location>
        <position position="17"/>
    </location>
</feature>
<dbReference type="Pfam" id="PF01625">
    <property type="entry name" value="PMSR"/>
    <property type="match status" value="1"/>
</dbReference>
<reference evidence="6" key="1">
    <citation type="submission" date="2017-02" db="EMBL/GenBank/DDBJ databases">
        <authorList>
            <person name="Regsiter A."/>
            <person name="William W."/>
        </authorList>
    </citation>
    <scope>NUCLEOTIDE SEQUENCE</scope>
    <source>
        <strain evidence="6">BdmA 4</strain>
    </source>
</reference>
<evidence type="ECO:0000256" key="2">
    <source>
        <dbReference type="ARBA" id="ARBA00047806"/>
    </source>
</evidence>
<evidence type="ECO:0000256" key="4">
    <source>
        <dbReference type="HAMAP-Rule" id="MF_01401"/>
    </source>
</evidence>
<evidence type="ECO:0000256" key="1">
    <source>
        <dbReference type="ARBA" id="ARBA00023002"/>
    </source>
</evidence>
<evidence type="ECO:0000256" key="3">
    <source>
        <dbReference type="ARBA" id="ARBA00048782"/>
    </source>
</evidence>
<sequence length="173" mass="19586">MNGHEINTEKALLAGGCFWCMEALFKRVPGVVQVKPGYCGGSVSNPTYEQVCQNTTGHAETVEVTFDPSRISYQGILEYFWKFHDPTTLNRQGADVGEQYRSVIFYMNESQREIAQQSKSSAQKAFDTPVVTSIEPVGRFWPAESWHQDYYAHNPDAPYCRFVITPKVAKFEA</sequence>
<dbReference type="GO" id="GO:0033744">
    <property type="term" value="F:L-methionine:thioredoxin-disulfide S-oxidoreductase activity"/>
    <property type="evidence" value="ECO:0007669"/>
    <property type="project" value="RHEA"/>
</dbReference>
<proteinExistence type="inferred from homology"/>
<dbReference type="EC" id="1.8.4.11" evidence="4"/>
<dbReference type="PANTHER" id="PTHR43774">
    <property type="entry name" value="PEPTIDE METHIONINE SULFOXIDE REDUCTASE"/>
    <property type="match status" value="1"/>
</dbReference>
<feature type="domain" description="Peptide methionine sulphoxide reductase MsrA" evidence="5">
    <location>
        <begin position="10"/>
        <end position="160"/>
    </location>
</feature>
<dbReference type="GO" id="GO:0008113">
    <property type="term" value="F:peptide-methionine (S)-S-oxide reductase activity"/>
    <property type="evidence" value="ECO:0007669"/>
    <property type="project" value="UniProtKB-UniRule"/>
</dbReference>
<comment type="catalytic activity">
    <reaction evidence="2 4">
        <text>L-methionyl-[protein] + [thioredoxin]-disulfide + H2O = L-methionyl-(S)-S-oxide-[protein] + [thioredoxin]-dithiol</text>
        <dbReference type="Rhea" id="RHEA:14217"/>
        <dbReference type="Rhea" id="RHEA-COMP:10698"/>
        <dbReference type="Rhea" id="RHEA-COMP:10700"/>
        <dbReference type="Rhea" id="RHEA-COMP:12313"/>
        <dbReference type="Rhea" id="RHEA-COMP:12315"/>
        <dbReference type="ChEBI" id="CHEBI:15377"/>
        <dbReference type="ChEBI" id="CHEBI:16044"/>
        <dbReference type="ChEBI" id="CHEBI:29950"/>
        <dbReference type="ChEBI" id="CHEBI:44120"/>
        <dbReference type="ChEBI" id="CHEBI:50058"/>
        <dbReference type="EC" id="1.8.4.11"/>
    </reaction>
</comment>
<comment type="catalytic activity">
    <reaction evidence="3 4">
        <text>[thioredoxin]-disulfide + L-methionine + H2O = L-methionine (S)-S-oxide + [thioredoxin]-dithiol</text>
        <dbReference type="Rhea" id="RHEA:19993"/>
        <dbReference type="Rhea" id="RHEA-COMP:10698"/>
        <dbReference type="Rhea" id="RHEA-COMP:10700"/>
        <dbReference type="ChEBI" id="CHEBI:15377"/>
        <dbReference type="ChEBI" id="CHEBI:29950"/>
        <dbReference type="ChEBI" id="CHEBI:50058"/>
        <dbReference type="ChEBI" id="CHEBI:57844"/>
        <dbReference type="ChEBI" id="CHEBI:58772"/>
        <dbReference type="EC" id="1.8.4.11"/>
    </reaction>
</comment>